<evidence type="ECO:0000313" key="1">
    <source>
        <dbReference type="EMBL" id="MCD2425005.1"/>
    </source>
</evidence>
<protein>
    <recommendedName>
        <fullName evidence="3">3-oxoacyl-ACP synthase</fullName>
    </recommendedName>
</protein>
<dbReference type="Proteomes" id="UP001199816">
    <property type="component" value="Unassembled WGS sequence"/>
</dbReference>
<comment type="caution">
    <text evidence="1">The sequence shown here is derived from an EMBL/GenBank/DDBJ whole genome shotgun (WGS) entry which is preliminary data.</text>
</comment>
<keyword evidence="2" id="KW-1185">Reference proteome</keyword>
<name>A0ABS8PVQ9_9BACT</name>
<evidence type="ECO:0008006" key="3">
    <source>
        <dbReference type="Google" id="ProtNLM"/>
    </source>
</evidence>
<accession>A0ABS8PVQ9</accession>
<sequence>MQITSAVIVREGSVVKDASVVFRSTETGSAFLNAAYEALEVLYPRFYKMDLLSKTGTIAADVLLKQRTDLEQWRPEDTGMVLSNRNASIEADVQYLEASKAYPSPALFVYTLPNIVIGEISIRYKFKGENAFFISETFDADWMHWYVADLMQRNLLKVCICGWIDVVDERPEACLFLVEQAPSATGHHFTAENLRSIYNKDYGK</sequence>
<organism evidence="1 2">
    <name type="scientific">Niabella pedocola</name>
    <dbReference type="NCBI Taxonomy" id="1752077"/>
    <lineage>
        <taxon>Bacteria</taxon>
        <taxon>Pseudomonadati</taxon>
        <taxon>Bacteroidota</taxon>
        <taxon>Chitinophagia</taxon>
        <taxon>Chitinophagales</taxon>
        <taxon>Chitinophagaceae</taxon>
        <taxon>Niabella</taxon>
    </lineage>
</organism>
<dbReference type="RefSeq" id="WP_231007401.1">
    <property type="nucleotide sequence ID" value="NZ_JAJNEC010000006.1"/>
</dbReference>
<reference evidence="1 2" key="1">
    <citation type="submission" date="2021-11" db="EMBL/GenBank/DDBJ databases">
        <title>Genomic of Niabella pedocola.</title>
        <authorList>
            <person name="Wu T."/>
        </authorList>
    </citation>
    <scope>NUCLEOTIDE SEQUENCE [LARGE SCALE GENOMIC DNA]</scope>
    <source>
        <strain evidence="1 2">JCM 31011</strain>
    </source>
</reference>
<proteinExistence type="predicted"/>
<gene>
    <name evidence="1" type="ORF">LQ567_19630</name>
</gene>
<evidence type="ECO:0000313" key="2">
    <source>
        <dbReference type="Proteomes" id="UP001199816"/>
    </source>
</evidence>
<dbReference type="EMBL" id="JAJNEC010000006">
    <property type="protein sequence ID" value="MCD2425005.1"/>
    <property type="molecule type" value="Genomic_DNA"/>
</dbReference>